<dbReference type="PANTHER" id="PTHR13847:SF289">
    <property type="entry name" value="GLYCINE OXIDASE"/>
    <property type="match status" value="1"/>
</dbReference>
<dbReference type="Gene3D" id="3.50.50.60">
    <property type="entry name" value="FAD/NAD(P)-binding domain"/>
    <property type="match status" value="3"/>
</dbReference>
<sequence length="524" mass="55129">MKEVIIIGGGIVGVSAALHLASSSGFSATVIEANDEVCAVSEASGANCGIVTGGFGNSLKDRLVRQSRLIYSTLGPSIGFRHCVEVCACHNEAQKAFSLRLAQESEGTAWVVETEEEMSKIEPALVPFAEDVVGYLCFQAAVAERGPTGAAIAQAAKRAGARVLTGHRVKALSPIPGSGGRWRVTCTMSSPHRLSGGAHGFLEDGQKKTLPPEDSECPTRCQSTCHFEDEGEGEVPRREMEEVTIEADVVALTAGWRCQELAKEVGVDLPVFPVRGQMWAVAHPSGQGAGAETKGGSPPCLLPRAAVASMESETFWHLEGRHCGDSGLPRGEGRPIPLLPSVTHDSEGGERKARHLYAKVNAAGEFICGGDRVSLGTVTESNVATTGGFKKKTENADIPISGKVTMEGIRVNRSHLESILPCVGSLGPERRLWSALMPWTPSERPIVGSLCPPLSSGPPFGEEGGEGVDVLSLRNLFVGTGGCSMGFSMGAGMGVLLAECVIAGRSLEDETDPQKFCEWAVGEK</sequence>
<protein>
    <recommendedName>
        <fullName evidence="2">FAD dependent oxidoreductase domain-containing protein</fullName>
    </recommendedName>
</protein>
<dbReference type="EMBL" id="CDMZ01000549">
    <property type="protein sequence ID" value="CEM16608.1"/>
    <property type="molecule type" value="Genomic_DNA"/>
</dbReference>
<dbReference type="Pfam" id="PF01266">
    <property type="entry name" value="DAO"/>
    <property type="match status" value="1"/>
</dbReference>
<dbReference type="GO" id="GO:0016491">
    <property type="term" value="F:oxidoreductase activity"/>
    <property type="evidence" value="ECO:0007669"/>
    <property type="project" value="UniProtKB-KW"/>
</dbReference>
<dbReference type="GO" id="GO:0005737">
    <property type="term" value="C:cytoplasm"/>
    <property type="evidence" value="ECO:0007669"/>
    <property type="project" value="TreeGrafter"/>
</dbReference>
<reference evidence="3" key="1">
    <citation type="submission" date="2014-11" db="EMBL/GenBank/DDBJ databases">
        <authorList>
            <person name="Otto D Thomas"/>
            <person name="Naeem Raeece"/>
        </authorList>
    </citation>
    <scope>NUCLEOTIDE SEQUENCE</scope>
</reference>
<dbReference type="InterPro" id="IPR006076">
    <property type="entry name" value="FAD-dep_OxRdtase"/>
</dbReference>
<organism evidence="3">
    <name type="scientific">Chromera velia CCMP2878</name>
    <dbReference type="NCBI Taxonomy" id="1169474"/>
    <lineage>
        <taxon>Eukaryota</taxon>
        <taxon>Sar</taxon>
        <taxon>Alveolata</taxon>
        <taxon>Colpodellida</taxon>
        <taxon>Chromeraceae</taxon>
        <taxon>Chromera</taxon>
    </lineage>
</organism>
<dbReference type="SUPFAM" id="SSF51905">
    <property type="entry name" value="FAD/NAD(P)-binding domain"/>
    <property type="match status" value="1"/>
</dbReference>
<gene>
    <name evidence="3" type="ORF">Cvel_18237</name>
</gene>
<dbReference type="PANTHER" id="PTHR13847">
    <property type="entry name" value="SARCOSINE DEHYDROGENASE-RELATED"/>
    <property type="match status" value="1"/>
</dbReference>
<dbReference type="AlphaFoldDB" id="A0A0G4FQ93"/>
<name>A0A0G4FQ93_9ALVE</name>
<dbReference type="InterPro" id="IPR036188">
    <property type="entry name" value="FAD/NAD-bd_sf"/>
</dbReference>
<proteinExistence type="predicted"/>
<evidence type="ECO:0000259" key="2">
    <source>
        <dbReference type="Pfam" id="PF01266"/>
    </source>
</evidence>
<feature type="domain" description="FAD dependent oxidoreductase" evidence="2">
    <location>
        <begin position="4"/>
        <end position="185"/>
    </location>
</feature>
<evidence type="ECO:0000313" key="3">
    <source>
        <dbReference type="EMBL" id="CEM16608.1"/>
    </source>
</evidence>
<accession>A0A0G4FQ93</accession>
<evidence type="ECO:0000256" key="1">
    <source>
        <dbReference type="ARBA" id="ARBA00023002"/>
    </source>
</evidence>
<keyword evidence="1" id="KW-0560">Oxidoreductase</keyword>
<dbReference type="VEuPathDB" id="CryptoDB:Cvel_18237"/>
<dbReference type="Gene3D" id="3.30.9.10">
    <property type="entry name" value="D-Amino Acid Oxidase, subunit A, domain 2"/>
    <property type="match status" value="3"/>
</dbReference>